<dbReference type="Gene3D" id="3.40.50.150">
    <property type="entry name" value="Vaccinia Virus protein VP39"/>
    <property type="match status" value="1"/>
</dbReference>
<organism evidence="3 4">
    <name type="scientific">Cytospora mali</name>
    <name type="common">Apple Valsa canker fungus</name>
    <name type="synonym">Valsa mali</name>
    <dbReference type="NCBI Taxonomy" id="578113"/>
    <lineage>
        <taxon>Eukaryota</taxon>
        <taxon>Fungi</taxon>
        <taxon>Dikarya</taxon>
        <taxon>Ascomycota</taxon>
        <taxon>Pezizomycotina</taxon>
        <taxon>Sordariomycetes</taxon>
        <taxon>Sordariomycetidae</taxon>
        <taxon>Diaporthales</taxon>
        <taxon>Cytosporaceae</taxon>
        <taxon>Cytospora</taxon>
    </lineage>
</organism>
<feature type="domain" description="Methyltransferase" evidence="2">
    <location>
        <begin position="52"/>
        <end position="154"/>
    </location>
</feature>
<dbReference type="EMBL" id="CM003106">
    <property type="protein sequence ID" value="KUI72832.1"/>
    <property type="molecule type" value="Genomic_DNA"/>
</dbReference>
<dbReference type="Proteomes" id="UP000078559">
    <property type="component" value="Chromosome 9"/>
</dbReference>
<proteinExistence type="predicted"/>
<dbReference type="InterPro" id="IPR041698">
    <property type="entry name" value="Methyltransf_25"/>
</dbReference>
<dbReference type="SUPFAM" id="SSF53335">
    <property type="entry name" value="S-adenosyl-L-methionine-dependent methyltransferases"/>
    <property type="match status" value="1"/>
</dbReference>
<evidence type="ECO:0000256" key="1">
    <source>
        <dbReference type="SAM" id="MobiDB-lite"/>
    </source>
</evidence>
<dbReference type="PANTHER" id="PTHR42912:SF83">
    <property type="entry name" value="METHYLTRANSFERASE TYPE 11 DOMAIN-CONTAINING PROTEIN"/>
    <property type="match status" value="1"/>
</dbReference>
<dbReference type="GO" id="GO:0008168">
    <property type="term" value="F:methyltransferase activity"/>
    <property type="evidence" value="ECO:0007669"/>
    <property type="project" value="TreeGrafter"/>
</dbReference>
<keyword evidence="4" id="KW-1185">Reference proteome</keyword>
<dbReference type="InterPro" id="IPR029063">
    <property type="entry name" value="SAM-dependent_MTases_sf"/>
</dbReference>
<protein>
    <submittedName>
        <fullName evidence="3">Trans-aconitate 2-methyltransferase</fullName>
    </submittedName>
</protein>
<dbReference type="CDD" id="cd02440">
    <property type="entry name" value="AdoMet_MTases"/>
    <property type="match status" value="1"/>
</dbReference>
<sequence length="289" mass="31511">MAETPASFGTETQNQSAQRMYNARAPKYEDSWHPAYSESFVAGVPLRPGGRVLDLCCGTGLEAFLAADTVGEGGEIIAVDVSSGMLEQLRGRQLREPGLGRRIKAFRHDVTDLGALAGVEKGSFDAVLCSCAFVLFDDPAGVVAHWREYLRPGGLMAVDIPGEHNLRPGLVLERVAKGLGMKYPSNRSWITSSDDFGQFINEQGMEMEGVITLYRMSGKGSVFYGVDEADERFEEAVNSSLTQNAVLGDFKAKAKPLFREEWERIAVGGKVESTDISYIYIARKPGLVS</sequence>
<gene>
    <name evidence="3" type="ORF">VM1G_08475</name>
</gene>
<feature type="region of interest" description="Disordered" evidence="1">
    <location>
        <begin position="1"/>
        <end position="20"/>
    </location>
</feature>
<dbReference type="PANTHER" id="PTHR42912">
    <property type="entry name" value="METHYLTRANSFERASE"/>
    <property type="match status" value="1"/>
</dbReference>
<evidence type="ECO:0000259" key="2">
    <source>
        <dbReference type="Pfam" id="PF13649"/>
    </source>
</evidence>
<dbReference type="Pfam" id="PF13649">
    <property type="entry name" value="Methyltransf_25"/>
    <property type="match status" value="1"/>
</dbReference>
<dbReference type="SMR" id="A0A194W960"/>
<evidence type="ECO:0000313" key="3">
    <source>
        <dbReference type="EMBL" id="KUI72832.1"/>
    </source>
</evidence>
<name>A0A194W960_CYTMA</name>
<dbReference type="InterPro" id="IPR050508">
    <property type="entry name" value="Methyltransf_Superfamily"/>
</dbReference>
<feature type="compositionally biased region" description="Polar residues" evidence="1">
    <location>
        <begin position="7"/>
        <end position="19"/>
    </location>
</feature>
<accession>A0A194W960</accession>
<evidence type="ECO:0000313" key="4">
    <source>
        <dbReference type="Proteomes" id="UP000078559"/>
    </source>
</evidence>
<reference evidence="3" key="1">
    <citation type="submission" date="2014-12" db="EMBL/GenBank/DDBJ databases">
        <title>Genome Sequence of Valsa Canker Pathogens Uncovers a Specific Adaption of Colonization on Woody Bark.</title>
        <authorList>
            <person name="Yin Z."/>
            <person name="Liu H."/>
            <person name="Gao X."/>
            <person name="Li Z."/>
            <person name="Song N."/>
            <person name="Ke X."/>
            <person name="Dai Q."/>
            <person name="Wu Y."/>
            <person name="Sun Y."/>
            <person name="Xu J.-R."/>
            <person name="Kang Z.K."/>
            <person name="Wang L."/>
            <person name="Huang L."/>
        </authorList>
    </citation>
    <scope>NUCLEOTIDE SEQUENCE [LARGE SCALE GENOMIC DNA]</scope>
    <source>
        <strain evidence="3">03-8</strain>
    </source>
</reference>
<dbReference type="AlphaFoldDB" id="A0A194W960"/>